<comment type="caution">
    <text evidence="5">The sequence shown here is derived from an EMBL/GenBank/DDBJ whole genome shotgun (WGS) entry which is preliminary data.</text>
</comment>
<dbReference type="Gene3D" id="1.10.10.60">
    <property type="entry name" value="Homeodomain-like"/>
    <property type="match status" value="1"/>
</dbReference>
<protein>
    <submittedName>
        <fullName evidence="5">AraC-like DNA-binding protein</fullName>
    </submittedName>
</protein>
<dbReference type="InterPro" id="IPR020449">
    <property type="entry name" value="Tscrpt_reg_AraC-type_HTH"/>
</dbReference>
<dbReference type="EMBL" id="JACIES010000002">
    <property type="protein sequence ID" value="MBB4025523.1"/>
    <property type="molecule type" value="Genomic_DNA"/>
</dbReference>
<dbReference type="GeneID" id="93103263"/>
<reference evidence="5 6" key="1">
    <citation type="submission" date="2020-08" db="EMBL/GenBank/DDBJ databases">
        <title>Genomic Encyclopedia of Type Strains, Phase IV (KMG-IV): sequencing the most valuable type-strain genomes for metagenomic binning, comparative biology and taxonomic classification.</title>
        <authorList>
            <person name="Goeker M."/>
        </authorList>
    </citation>
    <scope>NUCLEOTIDE SEQUENCE [LARGE SCALE GENOMIC DNA]</scope>
    <source>
        <strain evidence="5 6">DSM 105721</strain>
    </source>
</reference>
<dbReference type="RefSeq" id="WP_124318269.1">
    <property type="nucleotide sequence ID" value="NZ_AP028155.1"/>
</dbReference>
<dbReference type="Proteomes" id="UP000546007">
    <property type="component" value="Unassembled WGS sequence"/>
</dbReference>
<evidence type="ECO:0000313" key="5">
    <source>
        <dbReference type="EMBL" id="MBB4025523.1"/>
    </source>
</evidence>
<evidence type="ECO:0000313" key="6">
    <source>
        <dbReference type="Proteomes" id="UP000546007"/>
    </source>
</evidence>
<gene>
    <name evidence="5" type="ORF">GGR14_001295</name>
</gene>
<dbReference type="AlphaFoldDB" id="A0A7W6HV27"/>
<evidence type="ECO:0000259" key="4">
    <source>
        <dbReference type="PROSITE" id="PS01124"/>
    </source>
</evidence>
<proteinExistence type="predicted"/>
<dbReference type="PANTHER" id="PTHR43280">
    <property type="entry name" value="ARAC-FAMILY TRANSCRIPTIONAL REGULATOR"/>
    <property type="match status" value="1"/>
</dbReference>
<dbReference type="PANTHER" id="PTHR43280:SF32">
    <property type="entry name" value="TRANSCRIPTIONAL REGULATORY PROTEIN"/>
    <property type="match status" value="1"/>
</dbReference>
<dbReference type="GO" id="GO:0043565">
    <property type="term" value="F:sequence-specific DNA binding"/>
    <property type="evidence" value="ECO:0007669"/>
    <property type="project" value="InterPro"/>
</dbReference>
<dbReference type="InterPro" id="IPR018062">
    <property type="entry name" value="HTH_AraC-typ_CS"/>
</dbReference>
<name>A0A7W6HV27_9BACT</name>
<dbReference type="GO" id="GO:0003700">
    <property type="term" value="F:DNA-binding transcription factor activity"/>
    <property type="evidence" value="ECO:0007669"/>
    <property type="project" value="InterPro"/>
</dbReference>
<keyword evidence="6" id="KW-1185">Reference proteome</keyword>
<dbReference type="SMART" id="SM00342">
    <property type="entry name" value="HTH_ARAC"/>
    <property type="match status" value="1"/>
</dbReference>
<evidence type="ECO:0000256" key="2">
    <source>
        <dbReference type="ARBA" id="ARBA00023125"/>
    </source>
</evidence>
<keyword evidence="1" id="KW-0805">Transcription regulation</keyword>
<keyword evidence="3" id="KW-0804">Transcription</keyword>
<dbReference type="PROSITE" id="PS00041">
    <property type="entry name" value="HTH_ARAC_FAMILY_1"/>
    <property type="match status" value="1"/>
</dbReference>
<accession>A0A7W6HV27</accession>
<keyword evidence="2 5" id="KW-0238">DNA-binding</keyword>
<dbReference type="Pfam" id="PF12833">
    <property type="entry name" value="HTH_18"/>
    <property type="match status" value="1"/>
</dbReference>
<evidence type="ECO:0000256" key="1">
    <source>
        <dbReference type="ARBA" id="ARBA00023015"/>
    </source>
</evidence>
<dbReference type="OrthoDB" id="9779074at2"/>
<sequence length="348" mass="40520">MSWNTHRLREELPAPPLFIEEVAEGRRSLSSDKQNFTDFTNHIIMANHTQKIETICQLNTLIGQKTLHPLLSVIDLAEATRLGQLSISGDFYALYFKQVQCGDFRYGRRCHDFQSCTLVFKAPGQTIDITQHDAPEQTSILGIAFHPKVFNETSLVCKKSEYSFFSYQENESLHLSEREKQIVLVCMSNFQKELQRDIDRFSLRLLAVHLELLLDYCLRFYERQFITRCNINNDILAYFNQLLEQYLQAEYATKTELRSIEYVHDRIPQSLAYLNDLVRVETGKTLREYVRLKKIDMAKYLVTSSNKTISEIALALGFPNTQTFFCLFKRFVGCSPSEYRQQGNNKPN</sequence>
<organism evidence="5 6">
    <name type="scientific">Butyricimonas faecihominis</name>
    <dbReference type="NCBI Taxonomy" id="1472416"/>
    <lineage>
        <taxon>Bacteria</taxon>
        <taxon>Pseudomonadati</taxon>
        <taxon>Bacteroidota</taxon>
        <taxon>Bacteroidia</taxon>
        <taxon>Bacteroidales</taxon>
        <taxon>Odoribacteraceae</taxon>
        <taxon>Butyricimonas</taxon>
    </lineage>
</organism>
<feature type="domain" description="HTH araC/xylS-type" evidence="4">
    <location>
        <begin position="241"/>
        <end position="342"/>
    </location>
</feature>
<dbReference type="PROSITE" id="PS01124">
    <property type="entry name" value="HTH_ARAC_FAMILY_2"/>
    <property type="match status" value="1"/>
</dbReference>
<dbReference type="PRINTS" id="PR00032">
    <property type="entry name" value="HTHARAC"/>
</dbReference>
<evidence type="ECO:0000256" key="3">
    <source>
        <dbReference type="ARBA" id="ARBA00023163"/>
    </source>
</evidence>
<dbReference type="SUPFAM" id="SSF46689">
    <property type="entry name" value="Homeodomain-like"/>
    <property type="match status" value="1"/>
</dbReference>
<dbReference type="InterPro" id="IPR009057">
    <property type="entry name" value="Homeodomain-like_sf"/>
</dbReference>
<dbReference type="InterPro" id="IPR018060">
    <property type="entry name" value="HTH_AraC"/>
</dbReference>